<gene>
    <name evidence="5" type="ORF">QJS04_geneDACA008577</name>
</gene>
<keyword evidence="6" id="KW-1185">Reference proteome</keyword>
<dbReference type="EMBL" id="JAUJYN010000009">
    <property type="protein sequence ID" value="KAK1264227.1"/>
    <property type="molecule type" value="Genomic_DNA"/>
</dbReference>
<reference evidence="5" key="1">
    <citation type="journal article" date="2023" name="Nat. Commun.">
        <title>Diploid and tetraploid genomes of Acorus and the evolution of monocots.</title>
        <authorList>
            <person name="Ma L."/>
            <person name="Liu K.W."/>
            <person name="Li Z."/>
            <person name="Hsiao Y.Y."/>
            <person name="Qi Y."/>
            <person name="Fu T."/>
            <person name="Tang G.D."/>
            <person name="Zhang D."/>
            <person name="Sun W.H."/>
            <person name="Liu D.K."/>
            <person name="Li Y."/>
            <person name="Chen G.Z."/>
            <person name="Liu X.D."/>
            <person name="Liao X.Y."/>
            <person name="Jiang Y.T."/>
            <person name="Yu X."/>
            <person name="Hao Y."/>
            <person name="Huang J."/>
            <person name="Zhao X.W."/>
            <person name="Ke S."/>
            <person name="Chen Y.Y."/>
            <person name="Wu W.L."/>
            <person name="Hsu J.L."/>
            <person name="Lin Y.F."/>
            <person name="Huang M.D."/>
            <person name="Li C.Y."/>
            <person name="Huang L."/>
            <person name="Wang Z.W."/>
            <person name="Zhao X."/>
            <person name="Zhong W.Y."/>
            <person name="Peng D.H."/>
            <person name="Ahmad S."/>
            <person name="Lan S."/>
            <person name="Zhang J.S."/>
            <person name="Tsai W.C."/>
            <person name="Van de Peer Y."/>
            <person name="Liu Z.J."/>
        </authorList>
    </citation>
    <scope>NUCLEOTIDE SEQUENCE</scope>
    <source>
        <strain evidence="5">SCP</strain>
    </source>
</reference>
<dbReference type="PANTHER" id="PTHR13390:SF0">
    <property type="entry name" value="LIPID DROPLET-ASSOCIATED HYDROLASE"/>
    <property type="match status" value="1"/>
</dbReference>
<sequence>MRRFPSLPSLHHQPSPSLLPFNSISLSLSQIFPKFGFDFSIARAAAPRSVTGRLMEAEIPLVRRRRASVRLCNVKSCPTELLEIPAEDPSIVVLFIPGNPGIVGFYRDFIEEMYEQLNGSASVTAVGHICHSRKSWMQGRMWTLEDQINHKVDFIKQELHNATIPIVLVGHSIGSYICLEVLKRFPQQVKFNIGLYPFLTLNNDSVKQSIIEKITASPFFSAAISSSAALLGLFPKWASSSLVKSSVGKSWSSTAVDATCNDLLQYHTVRNALYMAMTEFKKLSEDPDWMFIRGKRDRIAFLFGIDDHWGPLSLFEKISTRIPEISLSIEREGHTHAFCCTNAGSVWVASHVVRLIKHRMSS</sequence>
<dbReference type="Proteomes" id="UP001179952">
    <property type="component" value="Unassembled WGS sequence"/>
</dbReference>
<dbReference type="InterPro" id="IPR029058">
    <property type="entry name" value="AB_hydrolase_fold"/>
</dbReference>
<dbReference type="PANTHER" id="PTHR13390">
    <property type="entry name" value="LIPASE"/>
    <property type="match status" value="1"/>
</dbReference>
<evidence type="ECO:0000256" key="2">
    <source>
        <dbReference type="ARBA" id="ARBA00008300"/>
    </source>
</evidence>
<comment type="subcellular location">
    <subcellularLocation>
        <location evidence="1">Lipid droplet</location>
    </subcellularLocation>
</comment>
<dbReference type="GO" id="GO:0019915">
    <property type="term" value="P:lipid storage"/>
    <property type="evidence" value="ECO:0007669"/>
    <property type="project" value="InterPro"/>
</dbReference>
<evidence type="ECO:0000313" key="5">
    <source>
        <dbReference type="EMBL" id="KAK1264227.1"/>
    </source>
</evidence>
<proteinExistence type="inferred from homology"/>
<organism evidence="5 6">
    <name type="scientific">Acorus gramineus</name>
    <name type="common">Dwarf sweet flag</name>
    <dbReference type="NCBI Taxonomy" id="55184"/>
    <lineage>
        <taxon>Eukaryota</taxon>
        <taxon>Viridiplantae</taxon>
        <taxon>Streptophyta</taxon>
        <taxon>Embryophyta</taxon>
        <taxon>Tracheophyta</taxon>
        <taxon>Spermatophyta</taxon>
        <taxon>Magnoliopsida</taxon>
        <taxon>Liliopsida</taxon>
        <taxon>Acoraceae</taxon>
        <taxon>Acorus</taxon>
    </lineage>
</organism>
<dbReference type="InterPro" id="IPR019363">
    <property type="entry name" value="LDAH"/>
</dbReference>
<evidence type="ECO:0000256" key="1">
    <source>
        <dbReference type="ARBA" id="ARBA00004502"/>
    </source>
</evidence>
<dbReference type="AlphaFoldDB" id="A0AAV9AJH5"/>
<evidence type="ECO:0000256" key="3">
    <source>
        <dbReference type="ARBA" id="ARBA00022677"/>
    </source>
</evidence>
<protein>
    <recommendedName>
        <fullName evidence="7">Lipid droplet-associated hydrolase</fullName>
    </recommendedName>
</protein>
<dbReference type="GO" id="GO:0016298">
    <property type="term" value="F:lipase activity"/>
    <property type="evidence" value="ECO:0007669"/>
    <property type="project" value="InterPro"/>
</dbReference>
<comment type="similarity">
    <text evidence="2">Belongs to the AB hydrolase superfamily. LDAH family.</text>
</comment>
<accession>A0AAV9AJH5</accession>
<evidence type="ECO:0000313" key="6">
    <source>
        <dbReference type="Proteomes" id="UP001179952"/>
    </source>
</evidence>
<reference evidence="5" key="2">
    <citation type="submission" date="2023-06" db="EMBL/GenBank/DDBJ databases">
        <authorList>
            <person name="Ma L."/>
            <person name="Liu K.-W."/>
            <person name="Li Z."/>
            <person name="Hsiao Y.-Y."/>
            <person name="Qi Y."/>
            <person name="Fu T."/>
            <person name="Tang G."/>
            <person name="Zhang D."/>
            <person name="Sun W.-H."/>
            <person name="Liu D.-K."/>
            <person name="Li Y."/>
            <person name="Chen G.-Z."/>
            <person name="Liu X.-D."/>
            <person name="Liao X.-Y."/>
            <person name="Jiang Y.-T."/>
            <person name="Yu X."/>
            <person name="Hao Y."/>
            <person name="Huang J."/>
            <person name="Zhao X.-W."/>
            <person name="Ke S."/>
            <person name="Chen Y.-Y."/>
            <person name="Wu W.-L."/>
            <person name="Hsu J.-L."/>
            <person name="Lin Y.-F."/>
            <person name="Huang M.-D."/>
            <person name="Li C.-Y."/>
            <person name="Huang L."/>
            <person name="Wang Z.-W."/>
            <person name="Zhao X."/>
            <person name="Zhong W.-Y."/>
            <person name="Peng D.-H."/>
            <person name="Ahmad S."/>
            <person name="Lan S."/>
            <person name="Zhang J.-S."/>
            <person name="Tsai W.-C."/>
            <person name="Van De Peer Y."/>
            <person name="Liu Z.-J."/>
        </authorList>
    </citation>
    <scope>NUCLEOTIDE SEQUENCE</scope>
    <source>
        <strain evidence="5">SCP</strain>
        <tissue evidence="5">Leaves</tissue>
    </source>
</reference>
<comment type="caution">
    <text evidence="5">The sequence shown here is derived from an EMBL/GenBank/DDBJ whole genome shotgun (WGS) entry which is preliminary data.</text>
</comment>
<name>A0AAV9AJH5_ACOGR</name>
<keyword evidence="3" id="KW-0551">Lipid droplet</keyword>
<dbReference type="SUPFAM" id="SSF53474">
    <property type="entry name" value="alpha/beta-Hydrolases"/>
    <property type="match status" value="1"/>
</dbReference>
<evidence type="ECO:0000256" key="4">
    <source>
        <dbReference type="ARBA" id="ARBA00022801"/>
    </source>
</evidence>
<dbReference type="GO" id="GO:0005811">
    <property type="term" value="C:lipid droplet"/>
    <property type="evidence" value="ECO:0007669"/>
    <property type="project" value="UniProtKB-SubCell"/>
</dbReference>
<dbReference type="Gene3D" id="3.40.50.1820">
    <property type="entry name" value="alpha/beta hydrolase"/>
    <property type="match status" value="1"/>
</dbReference>
<evidence type="ECO:0008006" key="7">
    <source>
        <dbReference type="Google" id="ProtNLM"/>
    </source>
</evidence>
<keyword evidence="4" id="KW-0378">Hydrolase</keyword>
<dbReference type="Pfam" id="PF10230">
    <property type="entry name" value="LIDHydrolase"/>
    <property type="match status" value="1"/>
</dbReference>